<dbReference type="InterPro" id="IPR003717">
    <property type="entry name" value="RecO"/>
</dbReference>
<comment type="function">
    <text evidence="7">Involved in DNA repair and RecF pathway recombination.</text>
</comment>
<dbReference type="InterPro" id="IPR037278">
    <property type="entry name" value="ARFGAP/RecO"/>
</dbReference>
<comment type="similarity">
    <text evidence="1 7">Belongs to the RecO family.</text>
</comment>
<dbReference type="Pfam" id="PF11967">
    <property type="entry name" value="RecO_N"/>
    <property type="match status" value="1"/>
</dbReference>
<dbReference type="RefSeq" id="WP_161931909.1">
    <property type="nucleotide sequence ID" value="NZ_CP047901.1"/>
</dbReference>
<dbReference type="Proteomes" id="UP000463983">
    <property type="component" value="Chromosome"/>
</dbReference>
<evidence type="ECO:0000313" key="10">
    <source>
        <dbReference type="Proteomes" id="UP000463983"/>
    </source>
</evidence>
<dbReference type="PANTHER" id="PTHR33991">
    <property type="entry name" value="DNA REPAIR PROTEIN RECO"/>
    <property type="match status" value="1"/>
</dbReference>
<evidence type="ECO:0000256" key="2">
    <source>
        <dbReference type="ARBA" id="ARBA00021310"/>
    </source>
</evidence>
<dbReference type="KEGG" id="caqa:MICH65_0550"/>
<dbReference type="SUPFAM" id="SSF50249">
    <property type="entry name" value="Nucleic acid-binding proteins"/>
    <property type="match status" value="1"/>
</dbReference>
<evidence type="ECO:0000256" key="7">
    <source>
        <dbReference type="HAMAP-Rule" id="MF_00201"/>
    </source>
</evidence>
<dbReference type="InterPro" id="IPR042242">
    <property type="entry name" value="RecO_C"/>
</dbReference>
<keyword evidence="10" id="KW-1185">Reference proteome</keyword>
<keyword evidence="5 7" id="KW-0234">DNA repair</keyword>
<evidence type="ECO:0000313" key="9">
    <source>
        <dbReference type="EMBL" id="QHO63531.1"/>
    </source>
</evidence>
<dbReference type="GO" id="GO:0043590">
    <property type="term" value="C:bacterial nucleoid"/>
    <property type="evidence" value="ECO:0007669"/>
    <property type="project" value="TreeGrafter"/>
</dbReference>
<dbReference type="SUPFAM" id="SSF57863">
    <property type="entry name" value="ArfGap/RecO-like zinc finger"/>
    <property type="match status" value="1"/>
</dbReference>
<dbReference type="GO" id="GO:0006310">
    <property type="term" value="P:DNA recombination"/>
    <property type="evidence" value="ECO:0007669"/>
    <property type="project" value="UniProtKB-UniRule"/>
</dbReference>
<feature type="domain" description="DNA replication/recombination mediator RecO N-terminal" evidence="8">
    <location>
        <begin position="6"/>
        <end position="82"/>
    </location>
</feature>
<dbReference type="NCBIfam" id="TIGR00613">
    <property type="entry name" value="reco"/>
    <property type="match status" value="1"/>
</dbReference>
<reference evidence="10" key="1">
    <citation type="journal article" date="2020" name="Microorganisms">
        <title>Complete Genome of a Member of a New Bacterial Lineage in the Microgenomates Group Reveals an Unusual Nucleotide Composition Disparity Between Two Strands of DNA and Limited Metabolic Potential.</title>
        <authorList>
            <person name="Kadnikov V.V."/>
            <person name="Mardanov A.V."/>
            <person name="Beletsky A.V."/>
            <person name="Karnachuk O.V."/>
            <person name="Ravin N.V."/>
        </authorList>
    </citation>
    <scope>NUCLEOTIDE SEQUENCE [LARGE SCALE GENOMIC DNA]</scope>
</reference>
<name>A0A857NDL8_9BACT</name>
<evidence type="ECO:0000256" key="3">
    <source>
        <dbReference type="ARBA" id="ARBA00022763"/>
    </source>
</evidence>
<accession>A0A857NDL8</accession>
<dbReference type="EMBL" id="CP047901">
    <property type="protein sequence ID" value="QHO63531.1"/>
    <property type="molecule type" value="Genomic_DNA"/>
</dbReference>
<dbReference type="InterPro" id="IPR022572">
    <property type="entry name" value="DNA_rep/recomb_RecO_N"/>
</dbReference>
<evidence type="ECO:0000256" key="4">
    <source>
        <dbReference type="ARBA" id="ARBA00023172"/>
    </source>
</evidence>
<keyword evidence="3 7" id="KW-0227">DNA damage</keyword>
<evidence type="ECO:0000259" key="8">
    <source>
        <dbReference type="Pfam" id="PF11967"/>
    </source>
</evidence>
<proteinExistence type="inferred from homology"/>
<evidence type="ECO:0000256" key="1">
    <source>
        <dbReference type="ARBA" id="ARBA00007452"/>
    </source>
</evidence>
<gene>
    <name evidence="7" type="primary">recO</name>
    <name evidence="9" type="ORF">MICH65_0550</name>
</gene>
<evidence type="ECO:0000256" key="5">
    <source>
        <dbReference type="ARBA" id="ARBA00023204"/>
    </source>
</evidence>
<dbReference type="Pfam" id="PF02565">
    <property type="entry name" value="RecO_C"/>
    <property type="match status" value="1"/>
</dbReference>
<organism evidence="9 10">
    <name type="scientific">Candidatus Chazhemtobacterium aquaticus</name>
    <dbReference type="NCBI Taxonomy" id="2715735"/>
    <lineage>
        <taxon>Bacteria</taxon>
        <taxon>Candidatus Chazhemtobacteraceae</taxon>
        <taxon>Candidatus Chazhemtobacterium</taxon>
    </lineage>
</organism>
<evidence type="ECO:0000256" key="6">
    <source>
        <dbReference type="ARBA" id="ARBA00033409"/>
    </source>
</evidence>
<dbReference type="Gene3D" id="2.40.50.140">
    <property type="entry name" value="Nucleic acid-binding proteins"/>
    <property type="match status" value="1"/>
</dbReference>
<dbReference type="GO" id="GO:0006302">
    <property type="term" value="P:double-strand break repair"/>
    <property type="evidence" value="ECO:0007669"/>
    <property type="project" value="TreeGrafter"/>
</dbReference>
<dbReference type="HAMAP" id="MF_00201">
    <property type="entry name" value="RecO"/>
    <property type="match status" value="1"/>
</dbReference>
<dbReference type="AlphaFoldDB" id="A0A857NDL8"/>
<keyword evidence="4 7" id="KW-0233">DNA recombination</keyword>
<sequence>MSELKNFSDQAVVIKRHNFGEADRIVTLFTLKHGKLVAVAKGVRKSTSRKAPHIEPFSYSSLYFATTRGMPIITQAETINSFDHIRNNLQTTRLAFHAIEVIDKIFVEQQAQPEAFHQLLKLLTLLDQSNLITQTDQELALTQFHKDLLSDLGFGMPRHQDAKSLLDYIEHIIDRRLTASKHLS</sequence>
<dbReference type="Gene3D" id="1.20.1440.120">
    <property type="entry name" value="Recombination protein O, C-terminal domain"/>
    <property type="match status" value="1"/>
</dbReference>
<dbReference type="PANTHER" id="PTHR33991:SF1">
    <property type="entry name" value="DNA REPAIR PROTEIN RECO"/>
    <property type="match status" value="1"/>
</dbReference>
<dbReference type="InterPro" id="IPR012340">
    <property type="entry name" value="NA-bd_OB-fold"/>
</dbReference>
<protein>
    <recommendedName>
        <fullName evidence="2 7">DNA repair protein RecO</fullName>
    </recommendedName>
    <alternativeName>
        <fullName evidence="6 7">Recombination protein O</fullName>
    </alternativeName>
</protein>